<gene>
    <name evidence="4" type="ORF">ACFP0N_17435</name>
</gene>
<evidence type="ECO:0000313" key="5">
    <source>
        <dbReference type="Proteomes" id="UP001596067"/>
    </source>
</evidence>
<comment type="caution">
    <text evidence="4">The sequence shown here is derived from an EMBL/GenBank/DDBJ whole genome shotgun (WGS) entry which is preliminary data.</text>
</comment>
<proteinExistence type="predicted"/>
<dbReference type="InterPro" id="IPR036926">
    <property type="entry name" value="Thymidate_synth/dCMP_Mease_sf"/>
</dbReference>
<dbReference type="SUPFAM" id="SSF55831">
    <property type="entry name" value="Thymidylate synthase/dCMP hydroxymethylase"/>
    <property type="match status" value="1"/>
</dbReference>
<name>A0ABW1EY33_9ACTN</name>
<dbReference type="Gene3D" id="3.30.572.10">
    <property type="entry name" value="Thymidylate synthase/dCMP hydroxymethylase domain"/>
    <property type="match status" value="1"/>
</dbReference>
<reference evidence="5" key="1">
    <citation type="journal article" date="2019" name="Int. J. Syst. Evol. Microbiol.">
        <title>The Global Catalogue of Microorganisms (GCM) 10K type strain sequencing project: providing services to taxonomists for standard genome sequencing and annotation.</title>
        <authorList>
            <consortium name="The Broad Institute Genomics Platform"/>
            <consortium name="The Broad Institute Genome Sequencing Center for Infectious Disease"/>
            <person name="Wu L."/>
            <person name="Ma J."/>
        </authorList>
    </citation>
    <scope>NUCLEOTIDE SEQUENCE [LARGE SCALE GENOMIC DNA]</scope>
    <source>
        <strain evidence="5">CGMCC 4.1469</strain>
    </source>
</reference>
<keyword evidence="1" id="KW-0489">Methyltransferase</keyword>
<dbReference type="PANTHER" id="PTHR11548:SF9">
    <property type="entry name" value="THYMIDYLATE SYNTHASE"/>
    <property type="match status" value="1"/>
</dbReference>
<sequence>MPNSPAFAPPAFASFHDAYLGVLKHVTGSFQYANAPRGNDSRECIGVSFQLTDPRQRSVFLDARPVNPVYHLAEALWYLGGRTDLAMIGHYAPTRRADSRDGVTIDGSAYGARIFAARDDVLSPYSRVLELLRSEKNSKRAFLPVFRPGELDDPNSPDVPCLLGLHFLEREEQLHMVTYMRANDADRGLVADVYSFTLIQELTAALLGLHLGTYTHHVGSMHLGTRSLPRAERSIAEAAADGGGARPVVTEMPLDTAWSHIRTVLTHEHLLRTNQVQYAPRDVAGLGLPRYWQRALLLFEVHRQITFCAADPIDPDVLAALEPWARWQVERRWPSRIPNGGMAR</sequence>
<evidence type="ECO:0000256" key="1">
    <source>
        <dbReference type="ARBA" id="ARBA00022603"/>
    </source>
</evidence>
<keyword evidence="2" id="KW-0808">Transferase</keyword>
<dbReference type="InterPro" id="IPR045097">
    <property type="entry name" value="Thymidate_synth/dCMP_Mease"/>
</dbReference>
<dbReference type="Proteomes" id="UP001596067">
    <property type="component" value="Unassembled WGS sequence"/>
</dbReference>
<evidence type="ECO:0000259" key="3">
    <source>
        <dbReference type="Pfam" id="PF00303"/>
    </source>
</evidence>
<dbReference type="EMBL" id="JBHSOD010000020">
    <property type="protein sequence ID" value="MFC5886751.1"/>
    <property type="molecule type" value="Genomic_DNA"/>
</dbReference>
<evidence type="ECO:0000313" key="4">
    <source>
        <dbReference type="EMBL" id="MFC5886751.1"/>
    </source>
</evidence>
<dbReference type="Pfam" id="PF00303">
    <property type="entry name" value="Thymidylat_synt"/>
    <property type="match status" value="1"/>
</dbReference>
<dbReference type="InterPro" id="IPR023451">
    <property type="entry name" value="Thymidate_synth/dCMP_Mease_dom"/>
</dbReference>
<evidence type="ECO:0000256" key="2">
    <source>
        <dbReference type="ARBA" id="ARBA00022679"/>
    </source>
</evidence>
<organism evidence="4 5">
    <name type="scientific">Kitasatospora aburaviensis</name>
    <dbReference type="NCBI Taxonomy" id="67265"/>
    <lineage>
        <taxon>Bacteria</taxon>
        <taxon>Bacillati</taxon>
        <taxon>Actinomycetota</taxon>
        <taxon>Actinomycetes</taxon>
        <taxon>Kitasatosporales</taxon>
        <taxon>Streptomycetaceae</taxon>
        <taxon>Kitasatospora</taxon>
    </lineage>
</organism>
<feature type="domain" description="Thymidylate synthase/dCMP hydroxymethylase" evidence="3">
    <location>
        <begin position="19"/>
        <end position="236"/>
    </location>
</feature>
<protein>
    <submittedName>
        <fullName evidence="4">Thymidylate synthase</fullName>
    </submittedName>
</protein>
<dbReference type="PANTHER" id="PTHR11548">
    <property type="entry name" value="THYMIDYLATE SYNTHASE 1"/>
    <property type="match status" value="1"/>
</dbReference>
<accession>A0ABW1EY33</accession>
<dbReference type="RefSeq" id="WP_345330635.1">
    <property type="nucleotide sequence ID" value="NZ_BAAAVH010000123.1"/>
</dbReference>
<keyword evidence="5" id="KW-1185">Reference proteome</keyword>